<evidence type="ECO:0000313" key="1">
    <source>
        <dbReference type="EMBL" id="SNZ05832.1"/>
    </source>
</evidence>
<name>A0A285N8N0_9HYPH</name>
<accession>A0A285N8N0</accession>
<dbReference type="InterPro" id="IPR046083">
    <property type="entry name" value="DUF6101"/>
</dbReference>
<dbReference type="Proteomes" id="UP000219439">
    <property type="component" value="Unassembled WGS sequence"/>
</dbReference>
<organism evidence="1 2">
    <name type="scientific">Cohaesibacter gelatinilyticus</name>
    <dbReference type="NCBI Taxonomy" id="372072"/>
    <lineage>
        <taxon>Bacteria</taxon>
        <taxon>Pseudomonadati</taxon>
        <taxon>Pseudomonadota</taxon>
        <taxon>Alphaproteobacteria</taxon>
        <taxon>Hyphomicrobiales</taxon>
        <taxon>Cohaesibacteraceae</taxon>
    </lineage>
</organism>
<sequence length="194" mass="21587">MRVDPHDLNKRFHSSKLRTKAAELTGQSETDLFGDQVPGHVQIKENQVLVECRLSSGLPLIVRVPLSYYRGIGARYLTSNQPGSPIICVLELVHNDPHLCIPLFAGGDLEDAAVDWQSWSRRYGLVLLHQPLGVENFVPADGSVHGQCLTESLSKARRHHSHFAARRPRFLTRRKVGVAGAMPLVSGREMIARN</sequence>
<dbReference type="OrthoDB" id="8449893at2"/>
<dbReference type="RefSeq" id="WP_097151566.1">
    <property type="nucleotide sequence ID" value="NZ_OBEL01000001.1"/>
</dbReference>
<gene>
    <name evidence="1" type="ORF">SAMN06265368_0217</name>
</gene>
<protein>
    <submittedName>
        <fullName evidence="1">Uncharacterized protein</fullName>
    </submittedName>
</protein>
<reference evidence="1 2" key="1">
    <citation type="submission" date="2017-09" db="EMBL/GenBank/DDBJ databases">
        <authorList>
            <person name="Ehlers B."/>
            <person name="Leendertz F.H."/>
        </authorList>
    </citation>
    <scope>NUCLEOTIDE SEQUENCE [LARGE SCALE GENOMIC DNA]</scope>
    <source>
        <strain evidence="1 2">DSM 18289</strain>
    </source>
</reference>
<dbReference type="AlphaFoldDB" id="A0A285N8N0"/>
<keyword evidence="2" id="KW-1185">Reference proteome</keyword>
<proteinExistence type="predicted"/>
<dbReference type="Pfam" id="PF19596">
    <property type="entry name" value="DUF6101"/>
    <property type="match status" value="1"/>
</dbReference>
<evidence type="ECO:0000313" key="2">
    <source>
        <dbReference type="Proteomes" id="UP000219439"/>
    </source>
</evidence>
<dbReference type="EMBL" id="OBEL01000001">
    <property type="protein sequence ID" value="SNZ05832.1"/>
    <property type="molecule type" value="Genomic_DNA"/>
</dbReference>